<dbReference type="HOGENOM" id="CLU_028723_4_3_1"/>
<evidence type="ECO:0000259" key="8">
    <source>
        <dbReference type="Pfam" id="PF10502"/>
    </source>
</evidence>
<comment type="subcellular location">
    <subcellularLocation>
        <location evidence="1">Mitochondrion inner membrane</location>
    </subcellularLocation>
</comment>
<dbReference type="Proteomes" id="UP000011087">
    <property type="component" value="Unassembled WGS sequence"/>
</dbReference>
<dbReference type="SUPFAM" id="SSF51306">
    <property type="entry name" value="LexA/Signal peptidase"/>
    <property type="match status" value="1"/>
</dbReference>
<dbReference type="InterPro" id="IPR052064">
    <property type="entry name" value="Mito_IMP1_subunit"/>
</dbReference>
<keyword evidence="2" id="KW-0999">Mitochondrion inner membrane</keyword>
<dbReference type="PANTHER" id="PTHR12383:SF16">
    <property type="entry name" value="MITOCHONDRIAL INNER MEMBRANE PROTEASE SUBUNIT 1"/>
    <property type="match status" value="1"/>
</dbReference>
<organism evidence="9">
    <name type="scientific">Guillardia theta (strain CCMP2712)</name>
    <name type="common">Cryptophyte</name>
    <dbReference type="NCBI Taxonomy" id="905079"/>
    <lineage>
        <taxon>Eukaryota</taxon>
        <taxon>Cryptophyceae</taxon>
        <taxon>Pyrenomonadales</taxon>
        <taxon>Geminigeraceae</taxon>
        <taxon>Guillardia</taxon>
    </lineage>
</organism>
<keyword evidence="3" id="KW-0378">Hydrolase</keyword>
<evidence type="ECO:0000313" key="11">
    <source>
        <dbReference type="Proteomes" id="UP000011087"/>
    </source>
</evidence>
<feature type="active site" evidence="7">
    <location>
        <position position="35"/>
    </location>
</feature>
<evidence type="ECO:0000256" key="5">
    <source>
        <dbReference type="ARBA" id="ARBA00023136"/>
    </source>
</evidence>
<dbReference type="STRING" id="905079.L1IXV0"/>
<dbReference type="EMBL" id="JH993027">
    <property type="protein sequence ID" value="EKX40917.1"/>
    <property type="molecule type" value="Genomic_DNA"/>
</dbReference>
<dbReference type="eggNOG" id="KOG0171">
    <property type="taxonomic scope" value="Eukaryota"/>
</dbReference>
<dbReference type="GeneID" id="17297653"/>
<dbReference type="OrthoDB" id="308440at2759"/>
<dbReference type="AlphaFoldDB" id="L1IXV0"/>
<feature type="domain" description="Peptidase S26" evidence="8">
    <location>
        <begin position="100"/>
        <end position="140"/>
    </location>
</feature>
<dbReference type="OMA" id="LCKGPSM"/>
<sequence length="159" mass="17793">MREVLGQATGLLQFGCLLHCFHEHILDVTICIGPSMIPTFNLEGDVVLVEFWTTRRQKLVNGDVVVAKSPTNPKQTVCKRICGMRREGEKRPDINPHGVVQVPDGHVWLQGDNLPNSTDSRHYGPVPLALIRGKVFYKIWPLGEAGVVESKLMNQELKD</sequence>
<reference evidence="10" key="3">
    <citation type="submission" date="2015-06" db="UniProtKB">
        <authorList>
            <consortium name="EnsemblProtists"/>
        </authorList>
    </citation>
    <scope>IDENTIFICATION</scope>
</reference>
<evidence type="ECO:0000313" key="9">
    <source>
        <dbReference type="EMBL" id="EKX40917.1"/>
    </source>
</evidence>
<dbReference type="EnsemblProtists" id="EKX40917">
    <property type="protein sequence ID" value="EKX40917"/>
    <property type="gene ID" value="GUITHDRAFT_88558"/>
</dbReference>
<dbReference type="Pfam" id="PF10502">
    <property type="entry name" value="Peptidase_S26"/>
    <property type="match status" value="2"/>
</dbReference>
<evidence type="ECO:0000256" key="3">
    <source>
        <dbReference type="ARBA" id="ARBA00022801"/>
    </source>
</evidence>
<reference evidence="9 11" key="1">
    <citation type="journal article" date="2012" name="Nature">
        <title>Algal genomes reveal evolutionary mosaicism and the fate of nucleomorphs.</title>
        <authorList>
            <consortium name="DOE Joint Genome Institute"/>
            <person name="Curtis B.A."/>
            <person name="Tanifuji G."/>
            <person name="Burki F."/>
            <person name="Gruber A."/>
            <person name="Irimia M."/>
            <person name="Maruyama S."/>
            <person name="Arias M.C."/>
            <person name="Ball S.G."/>
            <person name="Gile G.H."/>
            <person name="Hirakawa Y."/>
            <person name="Hopkins J.F."/>
            <person name="Kuo A."/>
            <person name="Rensing S.A."/>
            <person name="Schmutz J."/>
            <person name="Symeonidi A."/>
            <person name="Elias M."/>
            <person name="Eveleigh R.J."/>
            <person name="Herman E.K."/>
            <person name="Klute M.J."/>
            <person name="Nakayama T."/>
            <person name="Obornik M."/>
            <person name="Reyes-Prieto A."/>
            <person name="Armbrust E.V."/>
            <person name="Aves S.J."/>
            <person name="Beiko R.G."/>
            <person name="Coutinho P."/>
            <person name="Dacks J.B."/>
            <person name="Durnford D.G."/>
            <person name="Fast N.M."/>
            <person name="Green B.R."/>
            <person name="Grisdale C.J."/>
            <person name="Hempel F."/>
            <person name="Henrissat B."/>
            <person name="Hoppner M.P."/>
            <person name="Ishida K."/>
            <person name="Kim E."/>
            <person name="Koreny L."/>
            <person name="Kroth P.G."/>
            <person name="Liu Y."/>
            <person name="Malik S.B."/>
            <person name="Maier U.G."/>
            <person name="McRose D."/>
            <person name="Mock T."/>
            <person name="Neilson J.A."/>
            <person name="Onodera N.T."/>
            <person name="Poole A.M."/>
            <person name="Pritham E.J."/>
            <person name="Richards T.A."/>
            <person name="Rocap G."/>
            <person name="Roy S.W."/>
            <person name="Sarai C."/>
            <person name="Schaack S."/>
            <person name="Shirato S."/>
            <person name="Slamovits C.H."/>
            <person name="Spencer D.F."/>
            <person name="Suzuki S."/>
            <person name="Worden A.Z."/>
            <person name="Zauner S."/>
            <person name="Barry K."/>
            <person name="Bell C."/>
            <person name="Bharti A.K."/>
            <person name="Crow J.A."/>
            <person name="Grimwood J."/>
            <person name="Kramer R."/>
            <person name="Lindquist E."/>
            <person name="Lucas S."/>
            <person name="Salamov A."/>
            <person name="McFadden G.I."/>
            <person name="Lane C.E."/>
            <person name="Keeling P.J."/>
            <person name="Gray M.W."/>
            <person name="Grigoriev I.V."/>
            <person name="Archibald J.M."/>
        </authorList>
    </citation>
    <scope>NUCLEOTIDE SEQUENCE</scope>
    <source>
        <strain evidence="9 11">CCMP2712</strain>
    </source>
</reference>
<evidence type="ECO:0000256" key="2">
    <source>
        <dbReference type="ARBA" id="ARBA00022792"/>
    </source>
</evidence>
<evidence type="ECO:0000256" key="4">
    <source>
        <dbReference type="ARBA" id="ARBA00023128"/>
    </source>
</evidence>
<feature type="domain" description="Peptidase S26" evidence="8">
    <location>
        <begin position="33"/>
        <end position="84"/>
    </location>
</feature>
<dbReference type="KEGG" id="gtt:GUITHDRAFT_88558"/>
<dbReference type="GO" id="GO:0006465">
    <property type="term" value="P:signal peptide processing"/>
    <property type="evidence" value="ECO:0007669"/>
    <property type="project" value="InterPro"/>
</dbReference>
<comment type="similarity">
    <text evidence="6">Belongs to the peptidase S26 family. IMP1 subfamily.</text>
</comment>
<dbReference type="PRINTS" id="PR00727">
    <property type="entry name" value="LEADERPTASE"/>
</dbReference>
<dbReference type="GO" id="GO:0042720">
    <property type="term" value="C:mitochondrial inner membrane peptidase complex"/>
    <property type="evidence" value="ECO:0007669"/>
    <property type="project" value="TreeGrafter"/>
</dbReference>
<protein>
    <recommendedName>
        <fullName evidence="8">Peptidase S26 domain-containing protein</fullName>
    </recommendedName>
</protein>
<dbReference type="GO" id="GO:0004252">
    <property type="term" value="F:serine-type endopeptidase activity"/>
    <property type="evidence" value="ECO:0007669"/>
    <property type="project" value="InterPro"/>
</dbReference>
<dbReference type="InterPro" id="IPR019533">
    <property type="entry name" value="Peptidase_S26"/>
</dbReference>
<dbReference type="RefSeq" id="XP_005827897.1">
    <property type="nucleotide sequence ID" value="XM_005827840.1"/>
</dbReference>
<proteinExistence type="inferred from homology"/>
<keyword evidence="5" id="KW-0472">Membrane</keyword>
<gene>
    <name evidence="9" type="ORF">GUITHDRAFT_88558</name>
</gene>
<reference evidence="11" key="2">
    <citation type="submission" date="2012-11" db="EMBL/GenBank/DDBJ databases">
        <authorList>
            <person name="Kuo A."/>
            <person name="Curtis B.A."/>
            <person name="Tanifuji G."/>
            <person name="Burki F."/>
            <person name="Gruber A."/>
            <person name="Irimia M."/>
            <person name="Maruyama S."/>
            <person name="Arias M.C."/>
            <person name="Ball S.G."/>
            <person name="Gile G.H."/>
            <person name="Hirakawa Y."/>
            <person name="Hopkins J.F."/>
            <person name="Rensing S.A."/>
            <person name="Schmutz J."/>
            <person name="Symeonidi A."/>
            <person name="Elias M."/>
            <person name="Eveleigh R.J."/>
            <person name="Herman E.K."/>
            <person name="Klute M.J."/>
            <person name="Nakayama T."/>
            <person name="Obornik M."/>
            <person name="Reyes-Prieto A."/>
            <person name="Armbrust E.V."/>
            <person name="Aves S.J."/>
            <person name="Beiko R.G."/>
            <person name="Coutinho P."/>
            <person name="Dacks J.B."/>
            <person name="Durnford D.G."/>
            <person name="Fast N.M."/>
            <person name="Green B.R."/>
            <person name="Grisdale C."/>
            <person name="Hempe F."/>
            <person name="Henrissat B."/>
            <person name="Hoppner M.P."/>
            <person name="Ishida K.-I."/>
            <person name="Kim E."/>
            <person name="Koreny L."/>
            <person name="Kroth P.G."/>
            <person name="Liu Y."/>
            <person name="Malik S.-B."/>
            <person name="Maier U.G."/>
            <person name="McRose D."/>
            <person name="Mock T."/>
            <person name="Neilson J.A."/>
            <person name="Onodera N.T."/>
            <person name="Poole A.M."/>
            <person name="Pritham E.J."/>
            <person name="Richards T.A."/>
            <person name="Rocap G."/>
            <person name="Roy S.W."/>
            <person name="Sarai C."/>
            <person name="Schaack S."/>
            <person name="Shirato S."/>
            <person name="Slamovits C.H."/>
            <person name="Spencer D.F."/>
            <person name="Suzuki S."/>
            <person name="Worden A.Z."/>
            <person name="Zauner S."/>
            <person name="Barry K."/>
            <person name="Bell C."/>
            <person name="Bharti A.K."/>
            <person name="Crow J.A."/>
            <person name="Grimwood J."/>
            <person name="Kramer R."/>
            <person name="Lindquist E."/>
            <person name="Lucas S."/>
            <person name="Salamov A."/>
            <person name="McFadden G.I."/>
            <person name="Lane C.E."/>
            <person name="Keeling P.J."/>
            <person name="Gray M.W."/>
            <person name="Grigoriev I.V."/>
            <person name="Archibald J.M."/>
        </authorList>
    </citation>
    <scope>NUCLEOTIDE SEQUENCE</scope>
    <source>
        <strain evidence="11">CCMP2712</strain>
    </source>
</reference>
<name>L1IXV0_GUITC</name>
<dbReference type="PANTHER" id="PTHR12383">
    <property type="entry name" value="PROTEASE FAMILY S26 MITOCHONDRIAL INNER MEMBRANE PROTEASE-RELATED"/>
    <property type="match status" value="1"/>
</dbReference>
<evidence type="ECO:0000256" key="7">
    <source>
        <dbReference type="PIRSR" id="PIRSR600223-1"/>
    </source>
</evidence>
<dbReference type="InterPro" id="IPR036286">
    <property type="entry name" value="LexA/Signal_pep-like_sf"/>
</dbReference>
<dbReference type="InterPro" id="IPR000223">
    <property type="entry name" value="Pept_S26A_signal_pept_1"/>
</dbReference>
<evidence type="ECO:0000256" key="1">
    <source>
        <dbReference type="ARBA" id="ARBA00004273"/>
    </source>
</evidence>
<keyword evidence="4" id="KW-0496">Mitochondrion</keyword>
<evidence type="ECO:0000256" key="6">
    <source>
        <dbReference type="ARBA" id="ARBA00038445"/>
    </source>
</evidence>
<dbReference type="CDD" id="cd06530">
    <property type="entry name" value="S26_SPase_I"/>
    <property type="match status" value="1"/>
</dbReference>
<dbReference type="Gene3D" id="2.10.109.10">
    <property type="entry name" value="Umud Fragment, subunit A"/>
    <property type="match status" value="1"/>
</dbReference>
<evidence type="ECO:0000313" key="10">
    <source>
        <dbReference type="EnsemblProtists" id="EKX40917"/>
    </source>
</evidence>
<accession>L1IXV0</accession>
<feature type="active site" evidence="7">
    <location>
        <position position="79"/>
    </location>
</feature>
<dbReference type="GO" id="GO:0006627">
    <property type="term" value="P:protein processing involved in protein targeting to mitochondrion"/>
    <property type="evidence" value="ECO:0007669"/>
    <property type="project" value="TreeGrafter"/>
</dbReference>
<dbReference type="PaxDb" id="55529-EKX40917"/>
<keyword evidence="11" id="KW-1185">Reference proteome</keyword>